<reference evidence="3" key="1">
    <citation type="journal article" date="2019" name="Nat. Commun.">
        <title>The genome of broomcorn millet.</title>
        <authorList>
            <person name="Zou C."/>
            <person name="Miki D."/>
            <person name="Li D."/>
            <person name="Tang Q."/>
            <person name="Xiao L."/>
            <person name="Rajput S."/>
            <person name="Deng P."/>
            <person name="Jia W."/>
            <person name="Huang R."/>
            <person name="Zhang M."/>
            <person name="Sun Y."/>
            <person name="Hu J."/>
            <person name="Fu X."/>
            <person name="Schnable P.S."/>
            <person name="Li F."/>
            <person name="Zhang H."/>
            <person name="Feng B."/>
            <person name="Zhu X."/>
            <person name="Liu R."/>
            <person name="Schnable J.C."/>
            <person name="Zhu J.-K."/>
            <person name="Zhang H."/>
        </authorList>
    </citation>
    <scope>NUCLEOTIDE SEQUENCE [LARGE SCALE GENOMIC DNA]</scope>
</reference>
<feature type="compositionally biased region" description="Basic residues" evidence="1">
    <location>
        <begin position="1"/>
        <end position="15"/>
    </location>
</feature>
<keyword evidence="3" id="KW-1185">Reference proteome</keyword>
<evidence type="ECO:0000313" key="3">
    <source>
        <dbReference type="Proteomes" id="UP000275267"/>
    </source>
</evidence>
<comment type="caution">
    <text evidence="2">The sequence shown here is derived from an EMBL/GenBank/DDBJ whole genome shotgun (WGS) entry which is preliminary data.</text>
</comment>
<feature type="region of interest" description="Disordered" evidence="1">
    <location>
        <begin position="67"/>
        <end position="88"/>
    </location>
</feature>
<evidence type="ECO:0000256" key="1">
    <source>
        <dbReference type="SAM" id="MobiDB-lite"/>
    </source>
</evidence>
<sequence length="106" mass="11537">MGRSRRDHISRRRARDSKGRFSLSLALRASSTQGPSSSRGPSRHTSIPTPPCAMDLDDEVIPVGLPVPPGFEGIAPSPSGTLEQEREPQHRANVRILEILRSVSTT</sequence>
<feature type="compositionally biased region" description="Low complexity" evidence="1">
    <location>
        <begin position="22"/>
        <end position="31"/>
    </location>
</feature>
<accession>A0A3L6PJB2</accession>
<dbReference type="Proteomes" id="UP000275267">
    <property type="component" value="Unassembled WGS sequence"/>
</dbReference>
<name>A0A3L6PJB2_PANMI</name>
<feature type="compositionally biased region" description="Polar residues" evidence="1">
    <location>
        <begin position="32"/>
        <end position="47"/>
    </location>
</feature>
<proteinExistence type="predicted"/>
<dbReference type="AlphaFoldDB" id="A0A3L6PJB2"/>
<dbReference type="EMBL" id="PQIB02000017">
    <property type="protein sequence ID" value="RLM58986.1"/>
    <property type="molecule type" value="Genomic_DNA"/>
</dbReference>
<feature type="region of interest" description="Disordered" evidence="1">
    <location>
        <begin position="1"/>
        <end position="54"/>
    </location>
</feature>
<gene>
    <name evidence="2" type="ORF">C2845_PM18G05670</name>
</gene>
<protein>
    <submittedName>
        <fullName evidence="2">Uncharacterized protein</fullName>
    </submittedName>
</protein>
<evidence type="ECO:0000313" key="2">
    <source>
        <dbReference type="EMBL" id="RLM58986.1"/>
    </source>
</evidence>
<organism evidence="2 3">
    <name type="scientific">Panicum miliaceum</name>
    <name type="common">Proso millet</name>
    <name type="synonym">Broomcorn millet</name>
    <dbReference type="NCBI Taxonomy" id="4540"/>
    <lineage>
        <taxon>Eukaryota</taxon>
        <taxon>Viridiplantae</taxon>
        <taxon>Streptophyta</taxon>
        <taxon>Embryophyta</taxon>
        <taxon>Tracheophyta</taxon>
        <taxon>Spermatophyta</taxon>
        <taxon>Magnoliopsida</taxon>
        <taxon>Liliopsida</taxon>
        <taxon>Poales</taxon>
        <taxon>Poaceae</taxon>
        <taxon>PACMAD clade</taxon>
        <taxon>Panicoideae</taxon>
        <taxon>Panicodae</taxon>
        <taxon>Paniceae</taxon>
        <taxon>Panicinae</taxon>
        <taxon>Panicum</taxon>
        <taxon>Panicum sect. Panicum</taxon>
    </lineage>
</organism>